<organism evidence="2 3">
    <name type="scientific">Streptococcus vestibularis</name>
    <dbReference type="NCBI Taxonomy" id="1343"/>
    <lineage>
        <taxon>Bacteria</taxon>
        <taxon>Bacillati</taxon>
        <taxon>Bacillota</taxon>
        <taxon>Bacilli</taxon>
        <taxon>Lactobacillales</taxon>
        <taxon>Streptococcaceae</taxon>
        <taxon>Streptococcus</taxon>
    </lineage>
</organism>
<dbReference type="NCBIfam" id="TIGR01913">
    <property type="entry name" value="bet_lambda"/>
    <property type="match status" value="1"/>
</dbReference>
<dbReference type="Proteomes" id="UP000380217">
    <property type="component" value="Unassembled WGS sequence"/>
</dbReference>
<dbReference type="AlphaFoldDB" id="A0A564TS58"/>
<dbReference type="InterPro" id="IPR018330">
    <property type="entry name" value="RecT_fam"/>
</dbReference>
<proteinExistence type="predicted"/>
<reference evidence="2 3" key="1">
    <citation type="submission" date="2019-07" db="EMBL/GenBank/DDBJ databases">
        <authorList>
            <person name="Hibberd C M."/>
            <person name="Gehrig L. J."/>
            <person name="Chang H.-W."/>
            <person name="Venkatesh S."/>
        </authorList>
    </citation>
    <scope>NUCLEOTIDE SEQUENCE [LARGE SCALE GENOMIC DNA]</scope>
    <source>
        <strain evidence="2">Streptococcus_salivarius_SS_Bg39</strain>
    </source>
</reference>
<dbReference type="Pfam" id="PF03837">
    <property type="entry name" value="RecT"/>
    <property type="match status" value="1"/>
</dbReference>
<name>A0A564TS58_STRVE</name>
<evidence type="ECO:0000313" key="3">
    <source>
        <dbReference type="Proteomes" id="UP000380217"/>
    </source>
</evidence>
<evidence type="ECO:0000313" key="2">
    <source>
        <dbReference type="EMBL" id="VUX10022.1"/>
    </source>
</evidence>
<evidence type="ECO:0000256" key="1">
    <source>
        <dbReference type="SAM" id="MobiDB-lite"/>
    </source>
</evidence>
<protein>
    <submittedName>
        <fullName evidence="2">RecT family protein</fullName>
    </submittedName>
</protein>
<dbReference type="GO" id="GO:0003677">
    <property type="term" value="F:DNA binding"/>
    <property type="evidence" value="ECO:0007669"/>
    <property type="project" value="InterPro"/>
</dbReference>
<dbReference type="GO" id="GO:0006310">
    <property type="term" value="P:DNA recombination"/>
    <property type="evidence" value="ECO:0007669"/>
    <property type="project" value="InterPro"/>
</dbReference>
<dbReference type="EMBL" id="CABHNJ010000033">
    <property type="protein sequence ID" value="VUX10022.1"/>
    <property type="molecule type" value="Genomic_DNA"/>
</dbReference>
<feature type="region of interest" description="Disordered" evidence="1">
    <location>
        <begin position="215"/>
        <end position="266"/>
    </location>
</feature>
<gene>
    <name evidence="2" type="ORF">SSSS39_00159</name>
</gene>
<dbReference type="InterPro" id="IPR010183">
    <property type="entry name" value="Phage_lambda_Bet"/>
</dbReference>
<sequence>MTNNQLSAQGKRDIAIDTSVWTFQDVKRYFDPQNLLTEKQVGQALSLIKGRNLNPLANEVYIVAYKKKNGGTEFSLIVSKEAFLKRASQNPNYEGFEAGVVTVDDEGVMHERKGALMLPGDTLVGGWARVYRKNFKVPVEIFVSRDEYDKKQSTWSAMPATMIRKTALVNALREAFPEDLGNMYTEDDGGETFDRIKDVTPQETQEEVRARRLEEARQAQQQLSNSAEKTNAEDAPLYKSSNPGDETPVRSEEPVQGELIEEELEY</sequence>
<accession>A0A564TS58</accession>
<dbReference type="RefSeq" id="WP_154864954.1">
    <property type="nucleotide sequence ID" value="NZ_CABHNJ010000033.1"/>
</dbReference>